<dbReference type="Pfam" id="PF00300">
    <property type="entry name" value="His_Phos_1"/>
    <property type="match status" value="1"/>
</dbReference>
<dbReference type="PIRSF" id="PIRSF000709">
    <property type="entry name" value="6PFK_2-Ptase"/>
    <property type="match status" value="1"/>
</dbReference>
<protein>
    <submittedName>
        <fullName evidence="1">Phosphoglycerate mutase family 4</fullName>
    </submittedName>
</protein>
<dbReference type="SUPFAM" id="SSF53254">
    <property type="entry name" value="Phosphoglycerate mutase-like"/>
    <property type="match status" value="1"/>
</dbReference>
<gene>
    <name evidence="1" type="ORF">MNBD_ALPHA07-1220</name>
</gene>
<dbReference type="GO" id="GO:0016791">
    <property type="term" value="F:phosphatase activity"/>
    <property type="evidence" value="ECO:0007669"/>
    <property type="project" value="TreeGrafter"/>
</dbReference>
<dbReference type="InterPro" id="IPR050275">
    <property type="entry name" value="PGM_Phosphatase"/>
</dbReference>
<dbReference type="Gene3D" id="3.40.50.1240">
    <property type="entry name" value="Phosphoglycerate mutase-like"/>
    <property type="match status" value="1"/>
</dbReference>
<organism evidence="1">
    <name type="scientific">hydrothermal vent metagenome</name>
    <dbReference type="NCBI Taxonomy" id="652676"/>
    <lineage>
        <taxon>unclassified sequences</taxon>
        <taxon>metagenomes</taxon>
        <taxon>ecological metagenomes</taxon>
    </lineage>
</organism>
<dbReference type="AlphaFoldDB" id="A0A3B0SHV0"/>
<accession>A0A3B0SHV0</accession>
<proteinExistence type="predicted"/>
<dbReference type="CDD" id="cd07067">
    <property type="entry name" value="HP_PGM_like"/>
    <property type="match status" value="1"/>
</dbReference>
<dbReference type="InterPro" id="IPR013078">
    <property type="entry name" value="His_Pase_superF_clade-1"/>
</dbReference>
<evidence type="ECO:0000313" key="1">
    <source>
        <dbReference type="EMBL" id="VAW00497.1"/>
    </source>
</evidence>
<reference evidence="1" key="1">
    <citation type="submission" date="2018-06" db="EMBL/GenBank/DDBJ databases">
        <authorList>
            <person name="Zhirakovskaya E."/>
        </authorList>
    </citation>
    <scope>NUCLEOTIDE SEQUENCE</scope>
</reference>
<dbReference type="PANTHER" id="PTHR48100">
    <property type="entry name" value="BROAD-SPECIFICITY PHOSPHATASE YOR283W-RELATED"/>
    <property type="match status" value="1"/>
</dbReference>
<dbReference type="InterPro" id="IPR029033">
    <property type="entry name" value="His_PPase_superfam"/>
</dbReference>
<sequence>MTDFPKIWFLRHGQTHWNVEKRIQGQLCSGLTEQGLADARAQAGLMGPILALGPDCYASPLERAQMTAEIALGGAEFTTDARLAEAHAGEWQGRLRADVLRDCPDLARPEVSVLDVFLAAPEGEGYERFEARIKEFLHDLTGPSVIVSHGLLGQVLRGIVRGLDLAQMGRLSNDQGCVYVLENGTERVLKPSFTESCE</sequence>
<dbReference type="EMBL" id="UOEG01000209">
    <property type="protein sequence ID" value="VAW00497.1"/>
    <property type="molecule type" value="Genomic_DNA"/>
</dbReference>
<name>A0A3B0SHV0_9ZZZZ</name>
<dbReference type="PANTHER" id="PTHR48100:SF59">
    <property type="entry name" value="ADENOSYLCOBALAMIN_ALPHA-RIBAZOLE PHOSPHATASE"/>
    <property type="match status" value="1"/>
</dbReference>
<dbReference type="SMART" id="SM00855">
    <property type="entry name" value="PGAM"/>
    <property type="match status" value="1"/>
</dbReference>
<dbReference type="GO" id="GO:0005737">
    <property type="term" value="C:cytoplasm"/>
    <property type="evidence" value="ECO:0007669"/>
    <property type="project" value="TreeGrafter"/>
</dbReference>